<dbReference type="PANTHER" id="PTHR43422:SF3">
    <property type="entry name" value="THIAMINE THIAZOLE SYNTHASE"/>
    <property type="match status" value="1"/>
</dbReference>
<gene>
    <name evidence="2" type="ORF">MMF94_25625</name>
</gene>
<dbReference type="RefSeq" id="WP_241039726.1">
    <property type="nucleotide sequence ID" value="NZ_BAAAJF010000040.1"/>
</dbReference>
<keyword evidence="3" id="KW-1185">Reference proteome</keyword>
<feature type="region of interest" description="Disordered" evidence="1">
    <location>
        <begin position="1"/>
        <end position="21"/>
    </location>
</feature>
<evidence type="ECO:0008006" key="4">
    <source>
        <dbReference type="Google" id="ProtNLM"/>
    </source>
</evidence>
<accession>A0ABS9TKM5</accession>
<name>A0ABS9TKM5_9PSEU</name>
<comment type="caution">
    <text evidence="2">The sequence shown here is derived from an EMBL/GenBank/DDBJ whole genome shotgun (WGS) entry which is preliminary data.</text>
</comment>
<reference evidence="2 3" key="1">
    <citation type="submission" date="2022-03" db="EMBL/GenBank/DDBJ databases">
        <title>Pseudonocardia alaer sp. nov., a novel actinomycete isolated from reed forest soil.</title>
        <authorList>
            <person name="Wang L."/>
        </authorList>
    </citation>
    <scope>NUCLEOTIDE SEQUENCE [LARGE SCALE GENOMIC DNA]</scope>
    <source>
        <strain evidence="2 3">Y-16303</strain>
    </source>
</reference>
<dbReference type="Proteomes" id="UP001299970">
    <property type="component" value="Unassembled WGS sequence"/>
</dbReference>
<evidence type="ECO:0000256" key="1">
    <source>
        <dbReference type="SAM" id="MobiDB-lite"/>
    </source>
</evidence>
<organism evidence="2 3">
    <name type="scientific">Pseudonocardia alaniniphila</name>
    <dbReference type="NCBI Taxonomy" id="75291"/>
    <lineage>
        <taxon>Bacteria</taxon>
        <taxon>Bacillati</taxon>
        <taxon>Actinomycetota</taxon>
        <taxon>Actinomycetes</taxon>
        <taxon>Pseudonocardiales</taxon>
        <taxon>Pseudonocardiaceae</taxon>
        <taxon>Pseudonocardia</taxon>
    </lineage>
</organism>
<proteinExistence type="predicted"/>
<dbReference type="SUPFAM" id="SSF51905">
    <property type="entry name" value="FAD/NAD(P)-binding domain"/>
    <property type="match status" value="1"/>
</dbReference>
<protein>
    <recommendedName>
        <fullName evidence="4">2-polyprenyl-6-methoxyphenol hydroxylase-like FAD-dependent oxidoreductase</fullName>
    </recommendedName>
</protein>
<dbReference type="Gene3D" id="3.50.50.60">
    <property type="entry name" value="FAD/NAD(P)-binding domain"/>
    <property type="match status" value="1"/>
</dbReference>
<evidence type="ECO:0000313" key="2">
    <source>
        <dbReference type="EMBL" id="MCH6169089.1"/>
    </source>
</evidence>
<evidence type="ECO:0000313" key="3">
    <source>
        <dbReference type="Proteomes" id="UP001299970"/>
    </source>
</evidence>
<dbReference type="InterPro" id="IPR036188">
    <property type="entry name" value="FAD/NAD-bd_sf"/>
</dbReference>
<dbReference type="EMBL" id="JAKXMK010000023">
    <property type="protein sequence ID" value="MCH6169089.1"/>
    <property type="molecule type" value="Genomic_DNA"/>
</dbReference>
<sequence length="477" mass="52123">MPSASRVFAELSTSRRPTDPRPIMGRAVVLGASMAGLLAARVLSDHADEVVVIERDASDTGYEPRPGVPQGSQVHALLPAGQVQLERWLPGFAEEVIAAGAVVPQESGTRMYINDALMPPPPRIEGSGVALVTTRPFLEAMVRRRVTAIDNIRIVHGRAEGVIFTGDRATGVRYLPTDESADAAPVTQTADLVVDAMGRSSRLSDWLEENGWDRPPLRRMPIKLNYATAMFRRDERISDVGVVVSQTRPAEDRVARIAGINSVEGDRWIMLISGYADDRPSRDPADFAARCRRDFPSVFGDIAEQAEMLGDVITYHQADSRRREFHELTRFPAGLVAIGDAVASFNPVYGQGMTSAALHASCLSAYLRGEPRLDEPAREYFEKVRVIVDAAWQVSTIADLALPHVDGPYPRGYKLVSKLGDMVLAMSATDPEMNRRMSLVTTMLAHPSSLGRPSTLLRAIRLRLVSGLRRRPATAAG</sequence>
<dbReference type="PANTHER" id="PTHR43422">
    <property type="entry name" value="THIAMINE THIAZOLE SYNTHASE"/>
    <property type="match status" value="1"/>
</dbReference>